<dbReference type="EMBL" id="KV016747">
    <property type="protein sequence ID" value="KZV19235.1"/>
    <property type="molecule type" value="Genomic_DNA"/>
</dbReference>
<protein>
    <submittedName>
        <fullName evidence="1">ABC transporter B family member 19-like</fullName>
    </submittedName>
</protein>
<proteinExistence type="predicted"/>
<organism evidence="1 2">
    <name type="scientific">Dorcoceras hygrometricum</name>
    <dbReference type="NCBI Taxonomy" id="472368"/>
    <lineage>
        <taxon>Eukaryota</taxon>
        <taxon>Viridiplantae</taxon>
        <taxon>Streptophyta</taxon>
        <taxon>Embryophyta</taxon>
        <taxon>Tracheophyta</taxon>
        <taxon>Spermatophyta</taxon>
        <taxon>Magnoliopsida</taxon>
        <taxon>eudicotyledons</taxon>
        <taxon>Gunneridae</taxon>
        <taxon>Pentapetalae</taxon>
        <taxon>asterids</taxon>
        <taxon>lamiids</taxon>
        <taxon>Lamiales</taxon>
        <taxon>Gesneriaceae</taxon>
        <taxon>Didymocarpoideae</taxon>
        <taxon>Trichosporeae</taxon>
        <taxon>Loxocarpinae</taxon>
        <taxon>Dorcoceras</taxon>
    </lineage>
</organism>
<dbReference type="Proteomes" id="UP000250235">
    <property type="component" value="Unassembled WGS sequence"/>
</dbReference>
<gene>
    <name evidence="1" type="ORF">F511_20971</name>
</gene>
<name>A0A2Z7AD20_9LAMI</name>
<sequence length="89" mass="9600">MGNSSAYVSATVGSRSIEKTILLTSASSHMFRGNSDACVSATVESLTIKKTVLLTFRYSIVIGNSMSIVCFNRFDDVSHSRISDIMTSP</sequence>
<accession>A0A2Z7AD20</accession>
<evidence type="ECO:0000313" key="2">
    <source>
        <dbReference type="Proteomes" id="UP000250235"/>
    </source>
</evidence>
<keyword evidence="2" id="KW-1185">Reference proteome</keyword>
<dbReference type="AlphaFoldDB" id="A0A2Z7AD20"/>
<reference evidence="1 2" key="1">
    <citation type="journal article" date="2015" name="Proc. Natl. Acad. Sci. U.S.A.">
        <title>The resurrection genome of Boea hygrometrica: A blueprint for survival of dehydration.</title>
        <authorList>
            <person name="Xiao L."/>
            <person name="Yang G."/>
            <person name="Zhang L."/>
            <person name="Yang X."/>
            <person name="Zhao S."/>
            <person name="Ji Z."/>
            <person name="Zhou Q."/>
            <person name="Hu M."/>
            <person name="Wang Y."/>
            <person name="Chen M."/>
            <person name="Xu Y."/>
            <person name="Jin H."/>
            <person name="Xiao X."/>
            <person name="Hu G."/>
            <person name="Bao F."/>
            <person name="Hu Y."/>
            <person name="Wan P."/>
            <person name="Li L."/>
            <person name="Deng X."/>
            <person name="Kuang T."/>
            <person name="Xiang C."/>
            <person name="Zhu J.K."/>
            <person name="Oliver M.J."/>
            <person name="He Y."/>
        </authorList>
    </citation>
    <scope>NUCLEOTIDE SEQUENCE [LARGE SCALE GENOMIC DNA]</scope>
    <source>
        <strain evidence="2">cv. XS01</strain>
    </source>
</reference>
<evidence type="ECO:0000313" key="1">
    <source>
        <dbReference type="EMBL" id="KZV19235.1"/>
    </source>
</evidence>